<dbReference type="RefSeq" id="WP_169102262.1">
    <property type="nucleotide sequence ID" value="NZ_JABBVZ010000097.1"/>
</dbReference>
<sequence>MMSVQQQLIGPHFWVKRTPEWSAVLDTVALPLFRDHERDRVMDYIDLDNRYIDWDSIHAQAQNFSQEARILLRIAHALYNGGDCQLSELERLSSAGRSAAILLIAQRYRE</sequence>
<dbReference type="AlphaFoldDB" id="A0A7Y0L6T3"/>
<name>A0A7Y0L6T3_9FIRM</name>
<protein>
    <submittedName>
        <fullName evidence="1">Uncharacterized protein</fullName>
    </submittedName>
</protein>
<organism evidence="1 2">
    <name type="scientific">Sulfobacillus harzensis</name>
    <dbReference type="NCBI Taxonomy" id="2729629"/>
    <lineage>
        <taxon>Bacteria</taxon>
        <taxon>Bacillati</taxon>
        <taxon>Bacillota</taxon>
        <taxon>Clostridia</taxon>
        <taxon>Eubacteriales</taxon>
        <taxon>Clostridiales Family XVII. Incertae Sedis</taxon>
        <taxon>Sulfobacillus</taxon>
    </lineage>
</organism>
<comment type="caution">
    <text evidence="1">The sequence shown here is derived from an EMBL/GenBank/DDBJ whole genome shotgun (WGS) entry which is preliminary data.</text>
</comment>
<evidence type="ECO:0000313" key="1">
    <source>
        <dbReference type="EMBL" id="NMP24280.1"/>
    </source>
</evidence>
<accession>A0A7Y0L6T3</accession>
<proteinExistence type="predicted"/>
<evidence type="ECO:0000313" key="2">
    <source>
        <dbReference type="Proteomes" id="UP000533476"/>
    </source>
</evidence>
<dbReference type="EMBL" id="JABBVZ010000097">
    <property type="protein sequence ID" value="NMP24280.1"/>
    <property type="molecule type" value="Genomic_DNA"/>
</dbReference>
<reference evidence="1 2" key="1">
    <citation type="submission" date="2020-04" db="EMBL/GenBank/DDBJ databases">
        <authorList>
            <person name="Zhang R."/>
            <person name="Schippers A."/>
        </authorList>
    </citation>
    <scope>NUCLEOTIDE SEQUENCE [LARGE SCALE GENOMIC DNA]</scope>
    <source>
        <strain evidence="1 2">DSM 109850</strain>
    </source>
</reference>
<gene>
    <name evidence="1" type="ORF">HIJ39_18270</name>
</gene>
<dbReference type="Proteomes" id="UP000533476">
    <property type="component" value="Unassembled WGS sequence"/>
</dbReference>
<keyword evidence="2" id="KW-1185">Reference proteome</keyword>